<keyword evidence="11" id="KW-0396">Initiation factor</keyword>
<feature type="compositionally biased region" description="Basic and acidic residues" evidence="9">
    <location>
        <begin position="341"/>
        <end position="352"/>
    </location>
</feature>
<evidence type="ECO:0000256" key="7">
    <source>
        <dbReference type="ARBA" id="ARBA00023242"/>
    </source>
</evidence>
<feature type="compositionally biased region" description="Basic and acidic residues" evidence="9">
    <location>
        <begin position="282"/>
        <end position="311"/>
    </location>
</feature>
<dbReference type="InterPro" id="IPR009072">
    <property type="entry name" value="Histone-fold"/>
</dbReference>
<dbReference type="Pfam" id="PF00628">
    <property type="entry name" value="PHD"/>
    <property type="match status" value="1"/>
</dbReference>
<keyword evidence="6" id="KW-0804">Transcription</keyword>
<feature type="region of interest" description="Disordered" evidence="9">
    <location>
        <begin position="411"/>
        <end position="430"/>
    </location>
</feature>
<feature type="compositionally biased region" description="Basic residues" evidence="9">
    <location>
        <begin position="662"/>
        <end position="672"/>
    </location>
</feature>
<feature type="compositionally biased region" description="Basic residues" evidence="9">
    <location>
        <begin position="579"/>
        <end position="590"/>
    </location>
</feature>
<feature type="region of interest" description="Disordered" evidence="9">
    <location>
        <begin position="383"/>
        <end position="403"/>
    </location>
</feature>
<dbReference type="SMART" id="SM00249">
    <property type="entry name" value="PHD"/>
    <property type="match status" value="1"/>
</dbReference>
<feature type="compositionally biased region" description="Basic and acidic residues" evidence="9">
    <location>
        <begin position="411"/>
        <end position="420"/>
    </location>
</feature>
<dbReference type="CDD" id="cd15522">
    <property type="entry name" value="PHD_TAF3"/>
    <property type="match status" value="1"/>
</dbReference>
<dbReference type="EMBL" id="LR790933">
    <property type="protein sequence ID" value="CAB3266795.1"/>
    <property type="molecule type" value="mRNA"/>
</dbReference>
<name>A0A6F9DV91_9ASCI</name>
<evidence type="ECO:0000256" key="9">
    <source>
        <dbReference type="SAM" id="MobiDB-lite"/>
    </source>
</evidence>
<comment type="subcellular location">
    <subcellularLocation>
        <location evidence="1">Nucleus</location>
    </subcellularLocation>
</comment>
<dbReference type="GO" id="GO:0005669">
    <property type="term" value="C:transcription factor TFIID complex"/>
    <property type="evidence" value="ECO:0007669"/>
    <property type="project" value="TreeGrafter"/>
</dbReference>
<dbReference type="PANTHER" id="PTHR46452:SF1">
    <property type="entry name" value="TRANSCRIPTION INITIATION FACTOR TFIID SUBUNIT 3"/>
    <property type="match status" value="1"/>
</dbReference>
<protein>
    <submittedName>
        <fullName evidence="11">Transcription initiation factor TFIID subunit 3</fullName>
    </submittedName>
</protein>
<evidence type="ECO:0000256" key="6">
    <source>
        <dbReference type="ARBA" id="ARBA00023163"/>
    </source>
</evidence>
<dbReference type="InterPro" id="IPR001965">
    <property type="entry name" value="Znf_PHD"/>
</dbReference>
<accession>A0A6F9DV91</accession>
<keyword evidence="11" id="KW-0648">Protein biosynthesis</keyword>
<dbReference type="PROSITE" id="PS50016">
    <property type="entry name" value="ZF_PHD_2"/>
    <property type="match status" value="1"/>
</dbReference>
<reference evidence="11" key="1">
    <citation type="submission" date="2020-04" db="EMBL/GenBank/DDBJ databases">
        <authorList>
            <person name="Neveu A P."/>
        </authorList>
    </citation>
    <scope>NUCLEOTIDE SEQUENCE</scope>
    <source>
        <tissue evidence="11">Whole embryo</tissue>
    </source>
</reference>
<feature type="compositionally biased region" description="Basic and acidic residues" evidence="9">
    <location>
        <begin position="673"/>
        <end position="683"/>
    </location>
</feature>
<keyword evidence="3 8" id="KW-0863">Zinc-finger</keyword>
<dbReference type="PANTHER" id="PTHR46452">
    <property type="entry name" value="TRANSCRIPTION INITIATION FACTOR TFIID SUBUNIT 3"/>
    <property type="match status" value="1"/>
</dbReference>
<dbReference type="GO" id="GO:0003743">
    <property type="term" value="F:translation initiation factor activity"/>
    <property type="evidence" value="ECO:0007669"/>
    <property type="project" value="UniProtKB-KW"/>
</dbReference>
<dbReference type="InterPro" id="IPR011011">
    <property type="entry name" value="Znf_FYVE_PHD"/>
</dbReference>
<dbReference type="GO" id="GO:0046982">
    <property type="term" value="F:protein heterodimerization activity"/>
    <property type="evidence" value="ECO:0007669"/>
    <property type="project" value="InterPro"/>
</dbReference>
<dbReference type="GO" id="GO:0008270">
    <property type="term" value="F:zinc ion binding"/>
    <property type="evidence" value="ECO:0007669"/>
    <property type="project" value="UniProtKB-KW"/>
</dbReference>
<dbReference type="GO" id="GO:0045944">
    <property type="term" value="P:positive regulation of transcription by RNA polymerase II"/>
    <property type="evidence" value="ECO:0007669"/>
    <property type="project" value="TreeGrafter"/>
</dbReference>
<proteinExistence type="evidence at transcript level"/>
<evidence type="ECO:0000256" key="1">
    <source>
        <dbReference type="ARBA" id="ARBA00004123"/>
    </source>
</evidence>
<feature type="compositionally biased region" description="Polar residues" evidence="9">
    <location>
        <begin position="320"/>
        <end position="337"/>
    </location>
</feature>
<evidence type="ECO:0000256" key="3">
    <source>
        <dbReference type="ARBA" id="ARBA00022771"/>
    </source>
</evidence>
<dbReference type="Gene3D" id="3.30.40.10">
    <property type="entry name" value="Zinc/RING finger domain, C3HC4 (zinc finger)"/>
    <property type="match status" value="1"/>
</dbReference>
<organism evidence="11">
    <name type="scientific">Phallusia mammillata</name>
    <dbReference type="NCBI Taxonomy" id="59560"/>
    <lineage>
        <taxon>Eukaryota</taxon>
        <taxon>Metazoa</taxon>
        <taxon>Chordata</taxon>
        <taxon>Tunicata</taxon>
        <taxon>Ascidiacea</taxon>
        <taxon>Phlebobranchia</taxon>
        <taxon>Ascidiidae</taxon>
        <taxon>Phallusia</taxon>
    </lineage>
</organism>
<feature type="region of interest" description="Disordered" evidence="9">
    <location>
        <begin position="456"/>
        <end position="683"/>
    </location>
</feature>
<evidence type="ECO:0000256" key="4">
    <source>
        <dbReference type="ARBA" id="ARBA00022833"/>
    </source>
</evidence>
<keyword evidence="4" id="KW-0862">Zinc</keyword>
<dbReference type="Gene3D" id="1.10.20.10">
    <property type="entry name" value="Histone, subunit A"/>
    <property type="match status" value="1"/>
</dbReference>
<evidence type="ECO:0000256" key="8">
    <source>
        <dbReference type="PROSITE-ProRule" id="PRU00146"/>
    </source>
</evidence>
<dbReference type="PROSITE" id="PS01359">
    <property type="entry name" value="ZF_PHD_1"/>
    <property type="match status" value="1"/>
</dbReference>
<dbReference type="AlphaFoldDB" id="A0A6F9DV91"/>
<dbReference type="InterPro" id="IPR006565">
    <property type="entry name" value="BTP"/>
</dbReference>
<feature type="region of interest" description="Disordered" evidence="9">
    <location>
        <begin position="198"/>
        <end position="362"/>
    </location>
</feature>
<keyword evidence="7" id="KW-0539">Nucleus</keyword>
<gene>
    <name evidence="11" type="primary">Taf3</name>
</gene>
<feature type="compositionally biased region" description="Basic and acidic residues" evidence="9">
    <location>
        <begin position="596"/>
        <end position="609"/>
    </location>
</feature>
<dbReference type="InterPro" id="IPR013083">
    <property type="entry name" value="Znf_RING/FYVE/PHD"/>
</dbReference>
<keyword evidence="5" id="KW-0805">Transcription regulation</keyword>
<dbReference type="Pfam" id="PF07524">
    <property type="entry name" value="Bromo_TP"/>
    <property type="match status" value="1"/>
</dbReference>
<evidence type="ECO:0000256" key="5">
    <source>
        <dbReference type="ARBA" id="ARBA00023015"/>
    </source>
</evidence>
<feature type="compositionally biased region" description="Basic and acidic residues" evidence="9">
    <location>
        <begin position="619"/>
        <end position="643"/>
    </location>
</feature>
<evidence type="ECO:0000256" key="2">
    <source>
        <dbReference type="ARBA" id="ARBA00022723"/>
    </source>
</evidence>
<feature type="compositionally biased region" description="Basic and acidic residues" evidence="9">
    <location>
        <begin position="468"/>
        <end position="493"/>
    </location>
</feature>
<keyword evidence="2" id="KW-0479">Metal-binding</keyword>
<evidence type="ECO:0000313" key="11">
    <source>
        <dbReference type="EMBL" id="CAB3266795.1"/>
    </source>
</evidence>
<sequence length="830" mass="93649">MMAELFARNILRIVVAHYSQAIGFDSVHSCPLEVLTDILQRFLCQLGKDIHDFTEQCSHTDPHLNDVVESFNHNHVSVPELIDYLQQMDAVNLAKPVSKFPKPKSSNFQYPSVGHSHELKHVFSYSPSILHATENFKHEKKLETEQRRRSPMFTIAGKQDLSDDEEDVGSYASDVSLDADGRNLTKPEDIPIVSGTAASSLTNFPTPPVDDEISEKWENSKPLSTKKVEESKTQIKPGTGTVRLPSTSKTEEPFWVRQHAAKMEKESSKTSPKILTPAKAPNESKRHEDNHQKRKYSLDSHSKRETSKHSLWDSPIFSRKSLNPPVTTEAFQKNSCPKSAETSKSEMKEKLSKSTLKQTKPKISITSRIEEVERLLKDPIVKKTELPGTKPSKTPAKSEGSSFVAKHVKEIAPKTKDQDHSGPFASPKSMDDAINAVVNRISKEAEEAELMKFSHLIEDSSSSDEEEAVLHKTEEMLQLEKRGLHKHHEDESPTRPPLTPSPALSTNSLIIDQEMEFKTGSTDRMSRKEDASLIYTSDDSESDDRKWNLSSREMMLANENPSYGFSEPKQEKRDLVKSKSAKKSKKKSKSKSGNYDLDRMADSRSDSKHVQKLILKTSRAGDGKVMKIHKEKDIGSNDRERLPVPKLSASISVPVTSNEKKKERKDKKKKKQREKEKDFKIKSKEESPIPKLTFKMTSSDHHVSIVKPSKMKRPSIDDKVHVPAKKHDNKKETKSLVERKVITQTISVASAGVGVIIDAQGNQVWICPGCNKPDDGSPMIGCDKCDGWYHWPCVRITQEPPESEEWYCPSCAKQKQKLKKKNSKSKNKLK</sequence>
<dbReference type="InterPro" id="IPR019787">
    <property type="entry name" value="Znf_PHD-finger"/>
</dbReference>
<feature type="domain" description="PHD-type" evidence="10">
    <location>
        <begin position="764"/>
        <end position="814"/>
    </location>
</feature>
<dbReference type="SMART" id="SM00576">
    <property type="entry name" value="BTP"/>
    <property type="match status" value="1"/>
</dbReference>
<dbReference type="SUPFAM" id="SSF57903">
    <property type="entry name" value="FYVE/PHD zinc finger"/>
    <property type="match status" value="1"/>
</dbReference>
<feature type="compositionally biased region" description="Basic and acidic residues" evidence="9">
    <location>
        <begin position="568"/>
        <end position="577"/>
    </location>
</feature>
<dbReference type="GO" id="GO:0002039">
    <property type="term" value="F:p53 binding"/>
    <property type="evidence" value="ECO:0007669"/>
    <property type="project" value="TreeGrafter"/>
</dbReference>
<evidence type="ECO:0000259" key="10">
    <source>
        <dbReference type="PROSITE" id="PS50016"/>
    </source>
</evidence>
<dbReference type="InterPro" id="IPR019786">
    <property type="entry name" value="Zinc_finger_PHD-type_CS"/>
</dbReference>